<proteinExistence type="predicted"/>
<sequence length="251" mass="29185">MNRSSFKHLLFPIAVLLLALTQPSTAQDFNEFTFASNKPLKEAYDYAVSLYEASTGIQKGLNNGTQYAPYPYHLEGHAFFETAGWSPGSICYEGMLYKDVKLLYDLITGEVIVPYKDTYMQLHQDRINKFTINQHQFIRIAPDSASALGLSPGFYEQLYNNQLKVLARYSKNVQEEEIMNEKQYVVYSKRWYYLKIGDKYHQADNERMVLNLLKDKDKDIAQFIKKNKLSFKSNKELALTRIAAYYEQLKN</sequence>
<feature type="chain" id="PRO_5045139275" evidence="1">
    <location>
        <begin position="27"/>
        <end position="251"/>
    </location>
</feature>
<dbReference type="RefSeq" id="WP_354659965.1">
    <property type="nucleotide sequence ID" value="NZ_JBEXAC010000001.1"/>
</dbReference>
<protein>
    <submittedName>
        <fullName evidence="2">Uncharacterized protein</fullName>
    </submittedName>
</protein>
<dbReference type="Proteomes" id="UP001549749">
    <property type="component" value="Unassembled WGS sequence"/>
</dbReference>
<evidence type="ECO:0000313" key="3">
    <source>
        <dbReference type="Proteomes" id="UP001549749"/>
    </source>
</evidence>
<name>A0ABV2T3Y4_9BACT</name>
<organism evidence="2 3">
    <name type="scientific">Chitinophaga defluvii</name>
    <dbReference type="NCBI Taxonomy" id="3163343"/>
    <lineage>
        <taxon>Bacteria</taxon>
        <taxon>Pseudomonadati</taxon>
        <taxon>Bacteroidota</taxon>
        <taxon>Chitinophagia</taxon>
        <taxon>Chitinophagales</taxon>
        <taxon>Chitinophagaceae</taxon>
        <taxon>Chitinophaga</taxon>
    </lineage>
</organism>
<dbReference type="EMBL" id="JBEXAC010000001">
    <property type="protein sequence ID" value="MET6997327.1"/>
    <property type="molecule type" value="Genomic_DNA"/>
</dbReference>
<gene>
    <name evidence="2" type="ORF">ABR189_08090</name>
</gene>
<evidence type="ECO:0000313" key="2">
    <source>
        <dbReference type="EMBL" id="MET6997327.1"/>
    </source>
</evidence>
<feature type="signal peptide" evidence="1">
    <location>
        <begin position="1"/>
        <end position="26"/>
    </location>
</feature>
<comment type="caution">
    <text evidence="2">The sequence shown here is derived from an EMBL/GenBank/DDBJ whole genome shotgun (WGS) entry which is preliminary data.</text>
</comment>
<keyword evidence="1" id="KW-0732">Signal</keyword>
<accession>A0ABV2T3Y4</accession>
<keyword evidence="3" id="KW-1185">Reference proteome</keyword>
<evidence type="ECO:0000256" key="1">
    <source>
        <dbReference type="SAM" id="SignalP"/>
    </source>
</evidence>
<reference evidence="2 3" key="1">
    <citation type="submission" date="2024-06" db="EMBL/GenBank/DDBJ databases">
        <title>Chitinophaga defluvii sp. nov., isolated from municipal sewage.</title>
        <authorList>
            <person name="Zhang L."/>
        </authorList>
    </citation>
    <scope>NUCLEOTIDE SEQUENCE [LARGE SCALE GENOMIC DNA]</scope>
    <source>
        <strain evidence="2 3">H8</strain>
    </source>
</reference>